<sequence>MEMADEASTRPAPARRRLSRDDRRAQLLAAAVGLAARRDLDRIPIADVAAAAGVSEGLVFHYFPTKAALVRAVVEDAAASLVADLRADRPGSTLDRLTAGLDAYLDHVERRASSWRVLLGSSDDPVVTETLARVEEATLAVTFDVLDIPAPSPVLRAAAQGFLAYERAVCLAWIDGQGAVTREQIAALLTGTFLGSLQAVATDPAVALALARLAGQ</sequence>
<protein>
    <submittedName>
        <fullName evidence="6">TetR/AcrR family transcriptional regulator</fullName>
    </submittedName>
</protein>
<evidence type="ECO:0000313" key="7">
    <source>
        <dbReference type="Proteomes" id="UP000604475"/>
    </source>
</evidence>
<reference evidence="6" key="1">
    <citation type="submission" date="2020-12" db="EMBL/GenBank/DDBJ databases">
        <title>Genomic characterization of non-nitrogen-fixing Frankia strains.</title>
        <authorList>
            <person name="Carlos-Shanley C."/>
            <person name="Guerra T."/>
            <person name="Hahn D."/>
        </authorList>
    </citation>
    <scope>NUCLEOTIDE SEQUENCE</scope>
    <source>
        <strain evidence="6">CN6</strain>
    </source>
</reference>
<dbReference type="InterPro" id="IPR054129">
    <property type="entry name" value="DesT_TetR_C"/>
</dbReference>
<evidence type="ECO:0000256" key="4">
    <source>
        <dbReference type="PROSITE-ProRule" id="PRU00335"/>
    </source>
</evidence>
<comment type="caution">
    <text evidence="6">The sequence shown here is derived from an EMBL/GenBank/DDBJ whole genome shotgun (WGS) entry which is preliminary data.</text>
</comment>
<dbReference type="AlphaFoldDB" id="A0A937ULX3"/>
<keyword evidence="7" id="KW-1185">Reference proteome</keyword>
<evidence type="ECO:0000256" key="2">
    <source>
        <dbReference type="ARBA" id="ARBA00023125"/>
    </source>
</evidence>
<name>A0A937ULX3_9ACTN</name>
<keyword evidence="3" id="KW-0804">Transcription</keyword>
<keyword evidence="2 4" id="KW-0238">DNA-binding</keyword>
<feature type="domain" description="HTH tetR-type" evidence="5">
    <location>
        <begin position="21"/>
        <end position="81"/>
    </location>
</feature>
<dbReference type="Pfam" id="PF00440">
    <property type="entry name" value="TetR_N"/>
    <property type="match status" value="1"/>
</dbReference>
<dbReference type="Proteomes" id="UP000604475">
    <property type="component" value="Unassembled WGS sequence"/>
</dbReference>
<dbReference type="EMBL" id="JAEACQ010000136">
    <property type="protein sequence ID" value="MBL7626473.1"/>
    <property type="molecule type" value="Genomic_DNA"/>
</dbReference>
<dbReference type="SUPFAM" id="SSF46689">
    <property type="entry name" value="Homeodomain-like"/>
    <property type="match status" value="1"/>
</dbReference>
<dbReference type="Gene3D" id="1.10.357.10">
    <property type="entry name" value="Tetracycline Repressor, domain 2"/>
    <property type="match status" value="1"/>
</dbReference>
<dbReference type="InterPro" id="IPR009057">
    <property type="entry name" value="Homeodomain-like_sf"/>
</dbReference>
<dbReference type="GO" id="GO:0003700">
    <property type="term" value="F:DNA-binding transcription factor activity"/>
    <property type="evidence" value="ECO:0007669"/>
    <property type="project" value="TreeGrafter"/>
</dbReference>
<accession>A0A937ULX3</accession>
<gene>
    <name evidence="6" type="ORF">I7412_04650</name>
</gene>
<dbReference type="PROSITE" id="PS50977">
    <property type="entry name" value="HTH_TETR_2"/>
    <property type="match status" value="1"/>
</dbReference>
<evidence type="ECO:0000259" key="5">
    <source>
        <dbReference type="PROSITE" id="PS50977"/>
    </source>
</evidence>
<evidence type="ECO:0000256" key="3">
    <source>
        <dbReference type="ARBA" id="ARBA00023163"/>
    </source>
</evidence>
<dbReference type="InterPro" id="IPR001647">
    <property type="entry name" value="HTH_TetR"/>
</dbReference>
<feature type="DNA-binding region" description="H-T-H motif" evidence="4">
    <location>
        <begin position="44"/>
        <end position="63"/>
    </location>
</feature>
<dbReference type="InterPro" id="IPR050109">
    <property type="entry name" value="HTH-type_TetR-like_transc_reg"/>
</dbReference>
<proteinExistence type="predicted"/>
<dbReference type="PANTHER" id="PTHR30055:SF174">
    <property type="entry name" value="TRANSCRIPTIONAL REGULATORY PROTEIN (PROBABLY TETR-FAMILY)-RELATED"/>
    <property type="match status" value="1"/>
</dbReference>
<keyword evidence="1" id="KW-0805">Transcription regulation</keyword>
<organism evidence="6 7">
    <name type="scientific">Frankia nepalensis</name>
    <dbReference type="NCBI Taxonomy" id="1836974"/>
    <lineage>
        <taxon>Bacteria</taxon>
        <taxon>Bacillati</taxon>
        <taxon>Actinomycetota</taxon>
        <taxon>Actinomycetes</taxon>
        <taxon>Frankiales</taxon>
        <taxon>Frankiaceae</taxon>
        <taxon>Frankia</taxon>
    </lineage>
</organism>
<dbReference type="PANTHER" id="PTHR30055">
    <property type="entry name" value="HTH-TYPE TRANSCRIPTIONAL REGULATOR RUTR"/>
    <property type="match status" value="1"/>
</dbReference>
<evidence type="ECO:0000313" key="6">
    <source>
        <dbReference type="EMBL" id="MBL7626473.1"/>
    </source>
</evidence>
<dbReference type="GO" id="GO:0000976">
    <property type="term" value="F:transcription cis-regulatory region binding"/>
    <property type="evidence" value="ECO:0007669"/>
    <property type="project" value="TreeGrafter"/>
</dbReference>
<dbReference type="Pfam" id="PF21943">
    <property type="entry name" value="TetR_C_46"/>
    <property type="match status" value="1"/>
</dbReference>
<dbReference type="PRINTS" id="PR00455">
    <property type="entry name" value="HTHTETR"/>
</dbReference>
<evidence type="ECO:0000256" key="1">
    <source>
        <dbReference type="ARBA" id="ARBA00023015"/>
    </source>
</evidence>